<keyword evidence="1" id="KW-0812">Transmembrane</keyword>
<protein>
    <submittedName>
        <fullName evidence="3">DMT family transporter</fullName>
    </submittedName>
</protein>
<proteinExistence type="predicted"/>
<dbReference type="RefSeq" id="WP_120707684.1">
    <property type="nucleotide sequence ID" value="NZ_CP032695.1"/>
</dbReference>
<keyword evidence="1" id="KW-0472">Membrane</keyword>
<dbReference type="PANTHER" id="PTHR22911">
    <property type="entry name" value="ACYL-MALONYL CONDENSING ENZYME-RELATED"/>
    <property type="match status" value="1"/>
</dbReference>
<evidence type="ECO:0000313" key="3">
    <source>
        <dbReference type="EMBL" id="AYG62771.1"/>
    </source>
</evidence>
<feature type="transmembrane region" description="Helical" evidence="1">
    <location>
        <begin position="243"/>
        <end position="265"/>
    </location>
</feature>
<dbReference type="InterPro" id="IPR037185">
    <property type="entry name" value="EmrE-like"/>
</dbReference>
<evidence type="ECO:0000259" key="2">
    <source>
        <dbReference type="Pfam" id="PF00892"/>
    </source>
</evidence>
<keyword evidence="4" id="KW-1185">Reference proteome</keyword>
<feature type="transmembrane region" description="Helical" evidence="1">
    <location>
        <begin position="213"/>
        <end position="236"/>
    </location>
</feature>
<dbReference type="EMBL" id="CP032695">
    <property type="protein sequence ID" value="AYG62771.1"/>
    <property type="molecule type" value="Genomic_DNA"/>
</dbReference>
<gene>
    <name evidence="3" type="ORF">CCGE525_28985</name>
</gene>
<evidence type="ECO:0000256" key="1">
    <source>
        <dbReference type="SAM" id="Phobius"/>
    </source>
</evidence>
<evidence type="ECO:0000313" key="4">
    <source>
        <dbReference type="Proteomes" id="UP000282195"/>
    </source>
</evidence>
<feature type="transmembrane region" description="Helical" evidence="1">
    <location>
        <begin position="271"/>
        <end position="290"/>
    </location>
</feature>
<feature type="transmembrane region" description="Helical" evidence="1">
    <location>
        <begin position="77"/>
        <end position="102"/>
    </location>
</feature>
<geneLocation type="plasmid" evidence="4">
    <name>prccge525c</name>
</geneLocation>
<name>A0A387G3X1_9HYPH</name>
<dbReference type="AlphaFoldDB" id="A0A387G3X1"/>
<feature type="transmembrane region" description="Helical" evidence="1">
    <location>
        <begin position="108"/>
        <end position="127"/>
    </location>
</feature>
<sequence length="305" mass="32820">MTFQFPARSALASDYERGVVLVVTAMLAWSCSGIYARLLTTDIWTAIAWRSLFGGLFLLIPSFFLEGGFSRRQWSSVFHPAGLAMLACQTICQACFIGALYMTTVANVTMIYATAPFIAAFLSWTILKERVAKRTLIAGGICLIGVAVIVASSIGGGTGVGDLLALGMTISFALIIVIPRIDSSIPILPSSVVSGFLTFAVFVPFAATNSLDVNNWFLLAAFGATNFALAFVLFLFGSRKMPAADAALISSMEIVLTPFWVWLFFSEMPPVATFVGGAIIFATIVWHTAVDLRQGRRTGEPPVRL</sequence>
<dbReference type="OrthoDB" id="8690132at2"/>
<reference evidence="3 4" key="1">
    <citation type="submission" date="2018-10" db="EMBL/GenBank/DDBJ databases">
        <title>Rhizobium etli, R. leguminosarum and a new Rhizobium genospecies from Phaseolus dumosus.</title>
        <authorList>
            <person name="Ramirez-Puebla S.T."/>
            <person name="Rogel-Hernandez M.A."/>
            <person name="Guerrero G."/>
            <person name="Ormeno-Orrillo E."/>
            <person name="Martinez-Romero J.C."/>
            <person name="Negrete-Yankelevich S."/>
            <person name="Martinez-Romero E."/>
        </authorList>
    </citation>
    <scope>NUCLEOTIDE SEQUENCE [LARGE SCALE GENOMIC DNA]</scope>
    <source>
        <strain evidence="3 4">CCGE525</strain>
        <plasmid evidence="4">prccge525c</plasmid>
    </source>
</reference>
<dbReference type="Proteomes" id="UP000282195">
    <property type="component" value="Plasmid pRCCGE525c"/>
</dbReference>
<feature type="domain" description="EamA" evidence="2">
    <location>
        <begin position="17"/>
        <end position="150"/>
    </location>
</feature>
<feature type="transmembrane region" description="Helical" evidence="1">
    <location>
        <begin position="43"/>
        <end position="65"/>
    </location>
</feature>
<dbReference type="GO" id="GO:0016020">
    <property type="term" value="C:membrane"/>
    <property type="evidence" value="ECO:0007669"/>
    <property type="project" value="InterPro"/>
</dbReference>
<feature type="domain" description="EamA" evidence="2">
    <location>
        <begin position="161"/>
        <end position="285"/>
    </location>
</feature>
<dbReference type="SUPFAM" id="SSF103481">
    <property type="entry name" value="Multidrug resistance efflux transporter EmrE"/>
    <property type="match status" value="2"/>
</dbReference>
<dbReference type="PANTHER" id="PTHR22911:SF135">
    <property type="entry name" value="BLR4310 PROTEIN"/>
    <property type="match status" value="1"/>
</dbReference>
<feature type="transmembrane region" description="Helical" evidence="1">
    <location>
        <begin position="160"/>
        <end position="178"/>
    </location>
</feature>
<dbReference type="Pfam" id="PF00892">
    <property type="entry name" value="EamA"/>
    <property type="match status" value="2"/>
</dbReference>
<feature type="transmembrane region" description="Helical" evidence="1">
    <location>
        <begin position="185"/>
        <end position="207"/>
    </location>
</feature>
<feature type="transmembrane region" description="Helical" evidence="1">
    <location>
        <begin position="18"/>
        <end position="37"/>
    </location>
</feature>
<keyword evidence="1" id="KW-1133">Transmembrane helix</keyword>
<dbReference type="InterPro" id="IPR000620">
    <property type="entry name" value="EamA_dom"/>
</dbReference>
<accession>A0A387G3X1</accession>
<organism evidence="3 4">
    <name type="scientific">Rhizobium jaguaris</name>
    <dbReference type="NCBI Taxonomy" id="1312183"/>
    <lineage>
        <taxon>Bacteria</taxon>
        <taxon>Pseudomonadati</taxon>
        <taxon>Pseudomonadota</taxon>
        <taxon>Alphaproteobacteria</taxon>
        <taxon>Hyphomicrobiales</taxon>
        <taxon>Rhizobiaceae</taxon>
        <taxon>Rhizobium/Agrobacterium group</taxon>
        <taxon>Rhizobium</taxon>
    </lineage>
</organism>
<dbReference type="KEGG" id="rjg:CCGE525_28985"/>
<feature type="transmembrane region" description="Helical" evidence="1">
    <location>
        <begin position="136"/>
        <end position="154"/>
    </location>
</feature>
<keyword evidence="3" id="KW-0614">Plasmid</keyword>